<organism evidence="3 4">
    <name type="scientific">Geranomyces variabilis</name>
    <dbReference type="NCBI Taxonomy" id="109894"/>
    <lineage>
        <taxon>Eukaryota</taxon>
        <taxon>Fungi</taxon>
        <taxon>Fungi incertae sedis</taxon>
        <taxon>Chytridiomycota</taxon>
        <taxon>Chytridiomycota incertae sedis</taxon>
        <taxon>Chytridiomycetes</taxon>
        <taxon>Spizellomycetales</taxon>
        <taxon>Powellomycetaceae</taxon>
        <taxon>Geranomyces</taxon>
    </lineage>
</organism>
<keyword evidence="2" id="KW-0812">Transmembrane</keyword>
<evidence type="ECO:0000256" key="2">
    <source>
        <dbReference type="SAM" id="Phobius"/>
    </source>
</evidence>
<feature type="transmembrane region" description="Helical" evidence="2">
    <location>
        <begin position="12"/>
        <end position="30"/>
    </location>
</feature>
<keyword evidence="2" id="KW-1133">Transmembrane helix</keyword>
<dbReference type="Proteomes" id="UP001212152">
    <property type="component" value="Unassembled WGS sequence"/>
</dbReference>
<evidence type="ECO:0000256" key="1">
    <source>
        <dbReference type="SAM" id="MobiDB-lite"/>
    </source>
</evidence>
<proteinExistence type="predicted"/>
<reference evidence="3" key="1">
    <citation type="submission" date="2020-05" db="EMBL/GenBank/DDBJ databases">
        <title>Phylogenomic resolution of chytrid fungi.</title>
        <authorList>
            <person name="Stajich J.E."/>
            <person name="Amses K."/>
            <person name="Simmons R."/>
            <person name="Seto K."/>
            <person name="Myers J."/>
            <person name="Bonds A."/>
            <person name="Quandt C.A."/>
            <person name="Barry K."/>
            <person name="Liu P."/>
            <person name="Grigoriev I."/>
            <person name="Longcore J.E."/>
            <person name="James T.Y."/>
        </authorList>
    </citation>
    <scope>NUCLEOTIDE SEQUENCE</scope>
    <source>
        <strain evidence="3">JEL0379</strain>
    </source>
</reference>
<gene>
    <name evidence="3" type="ORF">HDU87_001153</name>
</gene>
<keyword evidence="2" id="KW-0472">Membrane</keyword>
<comment type="caution">
    <text evidence="3">The sequence shown here is derived from an EMBL/GenBank/DDBJ whole genome shotgun (WGS) entry which is preliminary data.</text>
</comment>
<dbReference type="AlphaFoldDB" id="A0AAD5TD88"/>
<keyword evidence="4" id="KW-1185">Reference proteome</keyword>
<feature type="compositionally biased region" description="Low complexity" evidence="1">
    <location>
        <begin position="98"/>
        <end position="108"/>
    </location>
</feature>
<evidence type="ECO:0000313" key="3">
    <source>
        <dbReference type="EMBL" id="KAJ3168422.1"/>
    </source>
</evidence>
<feature type="region of interest" description="Disordered" evidence="1">
    <location>
        <begin position="76"/>
        <end position="133"/>
    </location>
</feature>
<name>A0AAD5TD88_9FUNG</name>
<accession>A0AAD5TD88</accession>
<sequence>MSSGSSGSSSVYLVAVAILFIAAIITLSLSRFNTSRAYVQYTGSLEHALRARGLLGGTTEAEEIAVEPLPLYSKYPTGGDDADTLPNSRPPSFRSQIVPAPAGVGAEAADARPPDFDAPLEPRPPPPAAFAGAGTRARAVAGVDAVAVAAEPHQHAATWVTSAAAVQAALGTSNRGSVEASP</sequence>
<dbReference type="EMBL" id="JADGJQ010000120">
    <property type="protein sequence ID" value="KAJ3168422.1"/>
    <property type="molecule type" value="Genomic_DNA"/>
</dbReference>
<evidence type="ECO:0000313" key="4">
    <source>
        <dbReference type="Proteomes" id="UP001212152"/>
    </source>
</evidence>
<protein>
    <submittedName>
        <fullName evidence="3">Uncharacterized protein</fullName>
    </submittedName>
</protein>